<dbReference type="Pfam" id="PF02020">
    <property type="entry name" value="W2"/>
    <property type="match status" value="1"/>
</dbReference>
<dbReference type="Pfam" id="PF02847">
    <property type="entry name" value="MA3"/>
    <property type="match status" value="1"/>
</dbReference>
<accession>A0A8K0KRM7</accession>
<evidence type="ECO:0000256" key="1">
    <source>
        <dbReference type="ARBA" id="ARBA00022845"/>
    </source>
</evidence>
<comment type="caution">
    <text evidence="5">The sequence shown here is derived from an EMBL/GenBank/DDBJ whole genome shotgun (WGS) entry which is preliminary data.</text>
</comment>
<feature type="compositionally biased region" description="Low complexity" evidence="2">
    <location>
        <begin position="70"/>
        <end position="80"/>
    </location>
</feature>
<evidence type="ECO:0000313" key="6">
    <source>
        <dbReference type="Proteomes" id="UP000792457"/>
    </source>
</evidence>
<feature type="domain" description="MI" evidence="4">
    <location>
        <begin position="150"/>
        <end position="272"/>
    </location>
</feature>
<dbReference type="InterPro" id="IPR003307">
    <property type="entry name" value="W2_domain"/>
</dbReference>
<dbReference type="CDD" id="cd11559">
    <property type="entry name" value="W2_eIF4G1_like"/>
    <property type="match status" value="1"/>
</dbReference>
<dbReference type="Proteomes" id="UP000792457">
    <property type="component" value="Unassembled WGS sequence"/>
</dbReference>
<feature type="compositionally biased region" description="Basic and acidic residues" evidence="2">
    <location>
        <begin position="52"/>
        <end position="69"/>
    </location>
</feature>
<keyword evidence="6" id="KW-1185">Reference proteome</keyword>
<dbReference type="AlphaFoldDB" id="A0A8K0KRM7"/>
<dbReference type="GO" id="GO:0003729">
    <property type="term" value="F:mRNA binding"/>
    <property type="evidence" value="ECO:0007669"/>
    <property type="project" value="TreeGrafter"/>
</dbReference>
<dbReference type="PANTHER" id="PTHR23253">
    <property type="entry name" value="EUKARYOTIC TRANSLATION INITIATION FACTOR 4 GAMMA"/>
    <property type="match status" value="1"/>
</dbReference>
<proteinExistence type="predicted"/>
<dbReference type="EMBL" id="KZ309890">
    <property type="protein sequence ID" value="KAG8239740.1"/>
    <property type="molecule type" value="Genomic_DNA"/>
</dbReference>
<protein>
    <submittedName>
        <fullName evidence="5">Uncharacterized protein</fullName>
    </submittedName>
</protein>
<dbReference type="Gene3D" id="1.25.40.180">
    <property type="match status" value="2"/>
</dbReference>
<feature type="region of interest" description="Disordered" evidence="2">
    <location>
        <begin position="51"/>
        <end position="145"/>
    </location>
</feature>
<reference evidence="5" key="2">
    <citation type="submission" date="2017-10" db="EMBL/GenBank/DDBJ databases">
        <title>Ladona fulva Genome sequencing and assembly.</title>
        <authorList>
            <person name="Murali S."/>
            <person name="Richards S."/>
            <person name="Bandaranaike D."/>
            <person name="Bellair M."/>
            <person name="Blankenburg K."/>
            <person name="Chao H."/>
            <person name="Dinh H."/>
            <person name="Doddapaneni H."/>
            <person name="Dugan-Rocha S."/>
            <person name="Elkadiri S."/>
            <person name="Gnanaolivu R."/>
            <person name="Hernandez B."/>
            <person name="Skinner E."/>
            <person name="Javaid M."/>
            <person name="Lee S."/>
            <person name="Li M."/>
            <person name="Ming W."/>
            <person name="Munidasa M."/>
            <person name="Muniz J."/>
            <person name="Nguyen L."/>
            <person name="Hughes D."/>
            <person name="Osuji N."/>
            <person name="Pu L.-L."/>
            <person name="Puazo M."/>
            <person name="Qu C."/>
            <person name="Quiroz J."/>
            <person name="Raj R."/>
            <person name="Weissenberger G."/>
            <person name="Xin Y."/>
            <person name="Zou X."/>
            <person name="Han Y."/>
            <person name="Worley K."/>
            <person name="Muzny D."/>
            <person name="Gibbs R."/>
        </authorList>
    </citation>
    <scope>NUCLEOTIDE SEQUENCE</scope>
    <source>
        <strain evidence="5">Sampled in the wild</strain>
    </source>
</reference>
<dbReference type="GO" id="GO:0016281">
    <property type="term" value="C:eukaryotic translation initiation factor 4F complex"/>
    <property type="evidence" value="ECO:0007669"/>
    <property type="project" value="TreeGrafter"/>
</dbReference>
<dbReference type="OrthoDB" id="514777at2759"/>
<dbReference type="PANTHER" id="PTHR23253:SF78">
    <property type="entry name" value="EUKARYOTIC TRANSLATION INITIATION FACTOR 4G1, ISOFORM B-RELATED"/>
    <property type="match status" value="1"/>
</dbReference>
<evidence type="ECO:0000313" key="5">
    <source>
        <dbReference type="EMBL" id="KAG8239740.1"/>
    </source>
</evidence>
<dbReference type="InterPro" id="IPR003891">
    <property type="entry name" value="Initiation_fac_eIF4g_MI"/>
</dbReference>
<organism evidence="5 6">
    <name type="scientific">Ladona fulva</name>
    <name type="common">Scarce chaser dragonfly</name>
    <name type="synonym">Libellula fulva</name>
    <dbReference type="NCBI Taxonomy" id="123851"/>
    <lineage>
        <taxon>Eukaryota</taxon>
        <taxon>Metazoa</taxon>
        <taxon>Ecdysozoa</taxon>
        <taxon>Arthropoda</taxon>
        <taxon>Hexapoda</taxon>
        <taxon>Insecta</taxon>
        <taxon>Pterygota</taxon>
        <taxon>Palaeoptera</taxon>
        <taxon>Odonata</taxon>
        <taxon>Epiprocta</taxon>
        <taxon>Anisoptera</taxon>
        <taxon>Libelluloidea</taxon>
        <taxon>Libellulidae</taxon>
        <taxon>Ladona</taxon>
    </lineage>
</organism>
<name>A0A8K0KRM7_LADFU</name>
<dbReference type="SUPFAM" id="SSF48371">
    <property type="entry name" value="ARM repeat"/>
    <property type="match status" value="2"/>
</dbReference>
<evidence type="ECO:0000259" key="4">
    <source>
        <dbReference type="PROSITE" id="PS51366"/>
    </source>
</evidence>
<gene>
    <name evidence="5" type="ORF">J437_LFUL018435</name>
</gene>
<dbReference type="GO" id="GO:0003743">
    <property type="term" value="F:translation initiation factor activity"/>
    <property type="evidence" value="ECO:0007669"/>
    <property type="project" value="TreeGrafter"/>
</dbReference>
<dbReference type="InterPro" id="IPR016024">
    <property type="entry name" value="ARM-type_fold"/>
</dbReference>
<feature type="domain" description="W2" evidence="3">
    <location>
        <begin position="340"/>
        <end position="513"/>
    </location>
</feature>
<evidence type="ECO:0000256" key="2">
    <source>
        <dbReference type="SAM" id="MobiDB-lite"/>
    </source>
</evidence>
<evidence type="ECO:0000259" key="3">
    <source>
        <dbReference type="PROSITE" id="PS51363"/>
    </source>
</evidence>
<dbReference type="GO" id="GO:0006417">
    <property type="term" value="P:regulation of translation"/>
    <property type="evidence" value="ECO:0007669"/>
    <property type="project" value="UniProtKB-KW"/>
</dbReference>
<dbReference type="PROSITE" id="PS51363">
    <property type="entry name" value="W2"/>
    <property type="match status" value="1"/>
</dbReference>
<reference evidence="5" key="1">
    <citation type="submission" date="2013-04" db="EMBL/GenBank/DDBJ databases">
        <authorList>
            <person name="Qu J."/>
            <person name="Murali S.C."/>
            <person name="Bandaranaike D."/>
            <person name="Bellair M."/>
            <person name="Blankenburg K."/>
            <person name="Chao H."/>
            <person name="Dinh H."/>
            <person name="Doddapaneni H."/>
            <person name="Downs B."/>
            <person name="Dugan-Rocha S."/>
            <person name="Elkadiri S."/>
            <person name="Gnanaolivu R.D."/>
            <person name="Hernandez B."/>
            <person name="Javaid M."/>
            <person name="Jayaseelan J.C."/>
            <person name="Lee S."/>
            <person name="Li M."/>
            <person name="Ming W."/>
            <person name="Munidasa M."/>
            <person name="Muniz J."/>
            <person name="Nguyen L."/>
            <person name="Ongeri F."/>
            <person name="Osuji N."/>
            <person name="Pu L.-L."/>
            <person name="Puazo M."/>
            <person name="Qu C."/>
            <person name="Quiroz J."/>
            <person name="Raj R."/>
            <person name="Weissenberger G."/>
            <person name="Xin Y."/>
            <person name="Zou X."/>
            <person name="Han Y."/>
            <person name="Richards S."/>
            <person name="Worley K."/>
            <person name="Muzny D."/>
            <person name="Gibbs R."/>
        </authorList>
    </citation>
    <scope>NUCLEOTIDE SEQUENCE</scope>
    <source>
        <strain evidence="5">Sampled in the wild</strain>
    </source>
</reference>
<dbReference type="PROSITE" id="PS51366">
    <property type="entry name" value="MI"/>
    <property type="match status" value="1"/>
</dbReference>
<dbReference type="SMART" id="SM00515">
    <property type="entry name" value="eIF5C"/>
    <property type="match status" value="1"/>
</dbReference>
<sequence length="514" mass="57458">MLLKSSYINADTENVKVGSRSQHSVWSKRATGRSLGLEKKPSMMYNMLVEESGSREGSNRRMPMRHKDSSQSYTKSSSTSAVGISPAEERERALTTVRDNARGPQTSMESPRLRGVHPSRTSSRDSSVSEERSMANSKAQKAPGQLSQDDLDILCKMTLEDYLSTNNAKETYDYMKIELPPANYVDFIQFSVEKVLETSTPVRQSVSRLLAFLISNQLFNKQLFVKGLNKVLAGAEELLLDVPMFWSYVADILGVMLEEEVILLSILQYFTSELPENLQGPLVIAVLNVLNKSKGPSWVNEKWAESGLHWKDLIPAKNVEKFVKDNGLDYIVDGSGHGQSKSGSISMEHVKEKVVILLKSSGSADAVFDWIEANVHGRTSDPSFIRALTTALFESAMENVIHIHCNIFCVTDSFKDPVIETAQKILQRYLSGDEKHELQCLYAIQALVYDLGHPKGLILKVFEFLHNHDVISIESFIAWEKSSDEPDGKAVALKSLTQFFTYLTEPEDDSAEEA</sequence>
<keyword evidence="1" id="KW-0810">Translation regulation</keyword>
<dbReference type="FunFam" id="1.25.40.180:FF:000042">
    <property type="entry name" value="Eukaryotic translation initiation factor 4 gamma"/>
    <property type="match status" value="1"/>
</dbReference>